<dbReference type="Proteomes" id="UP000004756">
    <property type="component" value="Unassembled WGS sequence"/>
</dbReference>
<organism evidence="1 2">
    <name type="scientific">[Clostridium] asparagiforme DSM 15981</name>
    <dbReference type="NCBI Taxonomy" id="518636"/>
    <lineage>
        <taxon>Bacteria</taxon>
        <taxon>Bacillati</taxon>
        <taxon>Bacillota</taxon>
        <taxon>Clostridia</taxon>
        <taxon>Lachnospirales</taxon>
        <taxon>Lachnospiraceae</taxon>
        <taxon>Enterocloster</taxon>
    </lineage>
</organism>
<protein>
    <submittedName>
        <fullName evidence="1">Uncharacterized protein</fullName>
    </submittedName>
</protein>
<gene>
    <name evidence="1" type="ORF">CLOSTASPAR_02301</name>
</gene>
<reference evidence="1 2" key="1">
    <citation type="submission" date="2009-01" db="EMBL/GenBank/DDBJ databases">
        <authorList>
            <person name="Fulton L."/>
            <person name="Clifton S."/>
            <person name="Fulton B."/>
            <person name="Xu J."/>
            <person name="Minx P."/>
            <person name="Pepin K.H."/>
            <person name="Johnson M."/>
            <person name="Bhonagiri V."/>
            <person name="Nash W.E."/>
            <person name="Mardis E.R."/>
            <person name="Wilson R.K."/>
        </authorList>
    </citation>
    <scope>NUCLEOTIDE SEQUENCE [LARGE SCALE GENOMIC DNA]</scope>
    <source>
        <strain evidence="1 2">DSM 15981</strain>
    </source>
</reference>
<name>C0CZ75_9FIRM</name>
<sequence>MMESAAERAQAFARRHFEAVRGQMERDGGVLGPRREFLEDYCGRTGMELV</sequence>
<comment type="caution">
    <text evidence="1">The sequence shown here is derived from an EMBL/GenBank/DDBJ whole genome shotgun (WGS) entry which is preliminary data.</text>
</comment>
<evidence type="ECO:0000313" key="2">
    <source>
        <dbReference type="Proteomes" id="UP000004756"/>
    </source>
</evidence>
<dbReference type="AlphaFoldDB" id="C0CZ75"/>
<evidence type="ECO:0000313" key="1">
    <source>
        <dbReference type="EMBL" id="EEG55610.1"/>
    </source>
</evidence>
<proteinExistence type="predicted"/>
<reference evidence="1 2" key="2">
    <citation type="submission" date="2009-02" db="EMBL/GenBank/DDBJ databases">
        <title>Draft genome sequence of Clostridium asparagiforme (DSM 15981).</title>
        <authorList>
            <person name="Sudarsanam P."/>
            <person name="Ley R."/>
            <person name="Guruge J."/>
            <person name="Turnbaugh P.J."/>
            <person name="Mahowald M."/>
            <person name="Liep D."/>
            <person name="Gordon J."/>
        </authorList>
    </citation>
    <scope>NUCLEOTIDE SEQUENCE [LARGE SCALE GENOMIC DNA]</scope>
    <source>
        <strain evidence="1 2">DSM 15981</strain>
    </source>
</reference>
<dbReference type="HOGENOM" id="CLU_3116150_0_0_9"/>
<accession>C0CZ75</accession>
<keyword evidence="2" id="KW-1185">Reference proteome</keyword>
<dbReference type="EMBL" id="ACCJ01000137">
    <property type="protein sequence ID" value="EEG55610.1"/>
    <property type="molecule type" value="Genomic_DNA"/>
</dbReference>